<evidence type="ECO:0000259" key="1">
    <source>
        <dbReference type="PROSITE" id="PS50878"/>
    </source>
</evidence>
<feature type="domain" description="Reverse transcriptase" evidence="1">
    <location>
        <begin position="1"/>
        <end position="209"/>
    </location>
</feature>
<keyword evidence="3" id="KW-1185">Reference proteome</keyword>
<sequence length="446" mass="49128">AVVNADNCLVASAMKLAWEPLFNDWVCVAQRGLLAGRSMLMNFIDVDETSMTVSLREEWGGPVLLDFKAAFPSLSHDYMFAVLDHIGLPPGPLNALKAFDVAAGIRQGCPVSPLLFAVAVDILLRRLERKVAELAARAFVDDIGVVSQNWLRDAGARILAACSDWAPVSFGYHGVYLGFAVGPRKGDSSWDKALKKYAERATTWANVHQGLHIGIFACNVCAVSVLSFLAQLENPPPRVRALETATLRKVAPGPGNWVSKDLWYFREGYGQNRLSMSARGIAFDTIAPSIKLAPSSVEDGPKMERRVRSGFQCEAYKLLKAKSQPGRADPPRDGQDSIEQCIFCRCVRRVADNFLNMRRVAPFAVDHFMLAHRVFSEGAEALTCMAVLLCAVYRTTNQCRPLGGVSENTAFDAMKQQCRNAVAGHSASMRIVDSLWAERPRIRPRR</sequence>
<feature type="non-terminal residue" evidence="2">
    <location>
        <position position="1"/>
    </location>
</feature>
<dbReference type="PROSITE" id="PS50878">
    <property type="entry name" value="RT_POL"/>
    <property type="match status" value="1"/>
</dbReference>
<name>A0ABN9T5M6_9DINO</name>
<protein>
    <recommendedName>
        <fullName evidence="1">Reverse transcriptase domain-containing protein</fullName>
    </recommendedName>
</protein>
<gene>
    <name evidence="2" type="ORF">PCOR1329_LOCUS35815</name>
</gene>
<dbReference type="EMBL" id="CAUYUJ010014372">
    <property type="protein sequence ID" value="CAK0840352.1"/>
    <property type="molecule type" value="Genomic_DNA"/>
</dbReference>
<dbReference type="Pfam" id="PF00078">
    <property type="entry name" value="RVT_1"/>
    <property type="match status" value="1"/>
</dbReference>
<dbReference type="InterPro" id="IPR000477">
    <property type="entry name" value="RT_dom"/>
</dbReference>
<reference evidence="2" key="1">
    <citation type="submission" date="2023-10" db="EMBL/GenBank/DDBJ databases">
        <authorList>
            <person name="Chen Y."/>
            <person name="Shah S."/>
            <person name="Dougan E. K."/>
            <person name="Thang M."/>
            <person name="Chan C."/>
        </authorList>
    </citation>
    <scope>NUCLEOTIDE SEQUENCE [LARGE SCALE GENOMIC DNA]</scope>
</reference>
<evidence type="ECO:0000313" key="2">
    <source>
        <dbReference type="EMBL" id="CAK0840352.1"/>
    </source>
</evidence>
<dbReference type="PANTHER" id="PTHR19446">
    <property type="entry name" value="REVERSE TRANSCRIPTASES"/>
    <property type="match status" value="1"/>
</dbReference>
<proteinExistence type="predicted"/>
<dbReference type="Proteomes" id="UP001189429">
    <property type="component" value="Unassembled WGS sequence"/>
</dbReference>
<accession>A0ABN9T5M6</accession>
<organism evidence="2 3">
    <name type="scientific">Prorocentrum cordatum</name>
    <dbReference type="NCBI Taxonomy" id="2364126"/>
    <lineage>
        <taxon>Eukaryota</taxon>
        <taxon>Sar</taxon>
        <taxon>Alveolata</taxon>
        <taxon>Dinophyceae</taxon>
        <taxon>Prorocentrales</taxon>
        <taxon>Prorocentraceae</taxon>
        <taxon>Prorocentrum</taxon>
    </lineage>
</organism>
<comment type="caution">
    <text evidence="2">The sequence shown here is derived from an EMBL/GenBank/DDBJ whole genome shotgun (WGS) entry which is preliminary data.</text>
</comment>
<evidence type="ECO:0000313" key="3">
    <source>
        <dbReference type="Proteomes" id="UP001189429"/>
    </source>
</evidence>